<sequence length="100" mass="10778">MATAMPLMAAPATPTTQAVAAPIWIDVRTPAEYAQGHLPGAINIPLNEIEARIGSVAADKNTPLMLYCRSGNRSGQAQKILQNKGYTQVENKGAYQDLRR</sequence>
<dbReference type="PANTHER" id="PTHR43031:SF1">
    <property type="entry name" value="PYRIDINE NUCLEOTIDE-DISULPHIDE OXIDOREDUCTASE"/>
    <property type="match status" value="1"/>
</dbReference>
<dbReference type="SMART" id="SM00450">
    <property type="entry name" value="RHOD"/>
    <property type="match status" value="1"/>
</dbReference>
<dbReference type="Pfam" id="PF00581">
    <property type="entry name" value="Rhodanese"/>
    <property type="match status" value="1"/>
</dbReference>
<dbReference type="Gene3D" id="3.40.250.10">
    <property type="entry name" value="Rhodanese-like domain"/>
    <property type="match status" value="1"/>
</dbReference>
<dbReference type="PROSITE" id="PS50206">
    <property type="entry name" value="RHODANESE_3"/>
    <property type="match status" value="1"/>
</dbReference>
<accession>A0A892ZLI1</accession>
<name>A0A892ZLI1_9NEIS</name>
<evidence type="ECO:0000313" key="2">
    <source>
        <dbReference type="EMBL" id="QRQ83290.1"/>
    </source>
</evidence>
<dbReference type="PROSITE" id="PS00380">
    <property type="entry name" value="RHODANESE_1"/>
    <property type="match status" value="1"/>
</dbReference>
<evidence type="ECO:0000259" key="1">
    <source>
        <dbReference type="PROSITE" id="PS50206"/>
    </source>
</evidence>
<keyword evidence="3" id="KW-1185">Reference proteome</keyword>
<dbReference type="CDD" id="cd00158">
    <property type="entry name" value="RHOD"/>
    <property type="match status" value="1"/>
</dbReference>
<dbReference type="AlphaFoldDB" id="A0A892ZLI1"/>
<dbReference type="Proteomes" id="UP000653156">
    <property type="component" value="Chromosome"/>
</dbReference>
<dbReference type="InterPro" id="IPR036873">
    <property type="entry name" value="Rhodanese-like_dom_sf"/>
</dbReference>
<evidence type="ECO:0000313" key="3">
    <source>
        <dbReference type="Proteomes" id="UP000653156"/>
    </source>
</evidence>
<reference evidence="2" key="1">
    <citation type="submission" date="2021-02" db="EMBL/GenBank/DDBJ databases">
        <title>Neisseriaceae sp. 26B isolated from the cloaca of a Common Toad-headed Turtle (Mesoclemmys nasuta).</title>
        <authorList>
            <person name="Spergser J."/>
            <person name="Busse H.-J."/>
        </authorList>
    </citation>
    <scope>NUCLEOTIDE SEQUENCE</scope>
    <source>
        <strain evidence="2">26B</strain>
    </source>
</reference>
<gene>
    <name evidence="2" type="ORF">JQU52_06510</name>
</gene>
<dbReference type="PANTHER" id="PTHR43031">
    <property type="entry name" value="FAD-DEPENDENT OXIDOREDUCTASE"/>
    <property type="match status" value="1"/>
</dbReference>
<dbReference type="InterPro" id="IPR001307">
    <property type="entry name" value="Thiosulphate_STrfase_CS"/>
</dbReference>
<dbReference type="GO" id="GO:0004792">
    <property type="term" value="F:thiosulfate-cyanide sulfurtransferase activity"/>
    <property type="evidence" value="ECO:0007669"/>
    <property type="project" value="InterPro"/>
</dbReference>
<dbReference type="KEGG" id="ptes:JQU52_06510"/>
<organism evidence="2 3">
    <name type="scientific">Paralysiella testudinis</name>
    <dbReference type="NCBI Taxonomy" id="2809020"/>
    <lineage>
        <taxon>Bacteria</taxon>
        <taxon>Pseudomonadati</taxon>
        <taxon>Pseudomonadota</taxon>
        <taxon>Betaproteobacteria</taxon>
        <taxon>Neisseriales</taxon>
        <taxon>Neisseriaceae</taxon>
        <taxon>Paralysiella</taxon>
    </lineage>
</organism>
<dbReference type="EMBL" id="CP069798">
    <property type="protein sequence ID" value="QRQ83290.1"/>
    <property type="molecule type" value="Genomic_DNA"/>
</dbReference>
<protein>
    <submittedName>
        <fullName evidence="2">Rhodanese-like domain-containing protein</fullName>
    </submittedName>
</protein>
<dbReference type="SUPFAM" id="SSF52821">
    <property type="entry name" value="Rhodanese/Cell cycle control phosphatase"/>
    <property type="match status" value="1"/>
</dbReference>
<dbReference type="InterPro" id="IPR001763">
    <property type="entry name" value="Rhodanese-like_dom"/>
</dbReference>
<feature type="domain" description="Rhodanese" evidence="1">
    <location>
        <begin position="18"/>
        <end position="91"/>
    </location>
</feature>
<proteinExistence type="predicted"/>
<dbReference type="InterPro" id="IPR050229">
    <property type="entry name" value="GlpE_sulfurtransferase"/>
</dbReference>